<dbReference type="InterPro" id="IPR058627">
    <property type="entry name" value="MdtA-like_C"/>
</dbReference>
<dbReference type="Gene3D" id="2.40.30.170">
    <property type="match status" value="1"/>
</dbReference>
<evidence type="ECO:0000256" key="3">
    <source>
        <dbReference type="ARBA" id="ARBA00023054"/>
    </source>
</evidence>
<evidence type="ECO:0000313" key="7">
    <source>
        <dbReference type="Proteomes" id="UP000231464"/>
    </source>
</evidence>
<dbReference type="Pfam" id="PF25990">
    <property type="entry name" value="Beta-barrel_YknX"/>
    <property type="match status" value="1"/>
</dbReference>
<proteinExistence type="inferred from homology"/>
<feature type="domain" description="Multidrug resistance protein MdtA-like C-terminal permuted SH3" evidence="4">
    <location>
        <begin position="490"/>
        <end position="546"/>
    </location>
</feature>
<comment type="subcellular location">
    <subcellularLocation>
        <location evidence="1">Cell envelope</location>
    </subcellularLocation>
</comment>
<dbReference type="Proteomes" id="UP000231464">
    <property type="component" value="Unassembled WGS sequence"/>
</dbReference>
<feature type="domain" description="YknX-like beta-barrel" evidence="5">
    <location>
        <begin position="407"/>
        <end position="483"/>
    </location>
</feature>
<dbReference type="AlphaFoldDB" id="A0A2M6WBF3"/>
<accession>A0A2M6WBF3</accession>
<dbReference type="Pfam" id="PF25967">
    <property type="entry name" value="RND-MFP_C"/>
    <property type="match status" value="1"/>
</dbReference>
<dbReference type="NCBIfam" id="TIGR01730">
    <property type="entry name" value="RND_mfp"/>
    <property type="match status" value="1"/>
</dbReference>
<dbReference type="PANTHER" id="PTHR32347">
    <property type="entry name" value="EFFLUX SYSTEM COMPONENT YKNX-RELATED"/>
    <property type="match status" value="1"/>
</dbReference>
<gene>
    <name evidence="6" type="ORF">COU23_00295</name>
</gene>
<dbReference type="SUPFAM" id="SSF111369">
    <property type="entry name" value="HlyD-like secretion proteins"/>
    <property type="match status" value="2"/>
</dbReference>
<dbReference type="Gene3D" id="2.40.50.100">
    <property type="match status" value="1"/>
</dbReference>
<dbReference type="GO" id="GO:0030313">
    <property type="term" value="C:cell envelope"/>
    <property type="evidence" value="ECO:0007669"/>
    <property type="project" value="UniProtKB-SubCell"/>
</dbReference>
<name>A0A2M6WBF3_9BACT</name>
<sequence length="550" mass="59598">MLKSKKKTIIIAIIILAVIGVIFAFSGSKNKTEYTTVKAEKMTLKQTVEATGQVESASAIKLNFKSAGRLEKIFVKEGDIIKAGAKLAQLESRALGSQVADARARLAQAQADYDKLMAGASEIDIQISENSVAQKEQSLITAINTLAFTEAKQTTELTNLKTAALDTLKSEVVTAKGALEEINNTLADPDAEDTLAIKNRTILKTAENNYTTAVDLINQSQTKNNLLNLLSGSEEIFLTLDDLKTALSSVAQALSDTMNVLEATLTSADLSETELDTLKTNIKTQQTKISSSLTNVQTAKSNLNSKITYYEDQVTYYENAVKDAENALSIAQAQLELKKSPARSFEIQSGRAKVDQTRANLDLALANLGEAQIIAPVNGIITKKGFEVGEQTSLATPVLEMIGETKLQIQVNVPEADIAKIKLSQNVAITLDAFGPDKKFMGQVIFIDPAETKIQDVVYYQVKIQFMSGAEEIKPGMTANLTIYTDSRDNVLVVPSRAVKSRDGEKYVEILTAEKNVTQKTVTVGLKGNEGIEILSGLNEGEEVITFVKK</sequence>
<reference evidence="7" key="1">
    <citation type="submission" date="2017-09" db="EMBL/GenBank/DDBJ databases">
        <title>Depth-based differentiation of microbial function through sediment-hosted aquifers and enrichment of novel symbionts in the deep terrestrial subsurface.</title>
        <authorList>
            <person name="Probst A.J."/>
            <person name="Ladd B."/>
            <person name="Jarett J.K."/>
            <person name="Geller-Mcgrath D.E."/>
            <person name="Sieber C.M.K."/>
            <person name="Emerson J.B."/>
            <person name="Anantharaman K."/>
            <person name="Thomas B.C."/>
            <person name="Malmstrom R."/>
            <person name="Stieglmeier M."/>
            <person name="Klingl A."/>
            <person name="Woyke T."/>
            <person name="Ryan C.M."/>
            <person name="Banfield J.F."/>
        </authorList>
    </citation>
    <scope>NUCLEOTIDE SEQUENCE [LARGE SCALE GENOMIC DNA]</scope>
</reference>
<evidence type="ECO:0008006" key="8">
    <source>
        <dbReference type="Google" id="ProtNLM"/>
    </source>
</evidence>
<dbReference type="Gene3D" id="2.40.420.20">
    <property type="match status" value="1"/>
</dbReference>
<dbReference type="PANTHER" id="PTHR32347:SF23">
    <property type="entry name" value="BLL5650 PROTEIN"/>
    <property type="match status" value="1"/>
</dbReference>
<comment type="similarity">
    <text evidence="2">Belongs to the membrane fusion protein (MFP) (TC 8.A.1) family.</text>
</comment>
<dbReference type="InterPro" id="IPR058636">
    <property type="entry name" value="Beta-barrel_YknX"/>
</dbReference>
<evidence type="ECO:0000259" key="5">
    <source>
        <dbReference type="Pfam" id="PF25990"/>
    </source>
</evidence>
<dbReference type="Gene3D" id="1.10.287.470">
    <property type="entry name" value="Helix hairpin bin"/>
    <property type="match status" value="1"/>
</dbReference>
<dbReference type="GO" id="GO:0022857">
    <property type="term" value="F:transmembrane transporter activity"/>
    <property type="evidence" value="ECO:0007669"/>
    <property type="project" value="InterPro"/>
</dbReference>
<protein>
    <recommendedName>
        <fullName evidence="8">Membrane fusion protein biotin-lipoyl like domain-containing protein</fullName>
    </recommendedName>
</protein>
<evidence type="ECO:0000313" key="6">
    <source>
        <dbReference type="EMBL" id="PIT90101.1"/>
    </source>
</evidence>
<comment type="caution">
    <text evidence="6">The sequence shown here is derived from an EMBL/GenBank/DDBJ whole genome shotgun (WGS) entry which is preliminary data.</text>
</comment>
<dbReference type="GO" id="GO:0016020">
    <property type="term" value="C:membrane"/>
    <property type="evidence" value="ECO:0007669"/>
    <property type="project" value="InterPro"/>
</dbReference>
<keyword evidence="3" id="KW-0175">Coiled coil</keyword>
<evidence type="ECO:0000256" key="2">
    <source>
        <dbReference type="ARBA" id="ARBA00009477"/>
    </source>
</evidence>
<dbReference type="InterPro" id="IPR050465">
    <property type="entry name" value="UPF0194_transport"/>
</dbReference>
<dbReference type="EMBL" id="PFBP01000004">
    <property type="protein sequence ID" value="PIT90101.1"/>
    <property type="molecule type" value="Genomic_DNA"/>
</dbReference>
<dbReference type="InterPro" id="IPR006143">
    <property type="entry name" value="RND_pump_MFP"/>
</dbReference>
<evidence type="ECO:0000259" key="4">
    <source>
        <dbReference type="Pfam" id="PF25967"/>
    </source>
</evidence>
<organism evidence="6 7">
    <name type="scientific">Candidatus Kuenenbacteria bacterium CG10_big_fil_rev_8_21_14_0_10_36_11</name>
    <dbReference type="NCBI Taxonomy" id="1974618"/>
    <lineage>
        <taxon>Bacteria</taxon>
        <taxon>Candidatus Kueneniibacteriota</taxon>
    </lineage>
</organism>
<evidence type="ECO:0000256" key="1">
    <source>
        <dbReference type="ARBA" id="ARBA00004196"/>
    </source>
</evidence>